<evidence type="ECO:0000313" key="4">
    <source>
        <dbReference type="Proteomes" id="UP000313849"/>
    </source>
</evidence>
<dbReference type="Gene3D" id="3.40.220.10">
    <property type="entry name" value="Leucine Aminopeptidase, subunit E, domain 1"/>
    <property type="match status" value="1"/>
</dbReference>
<dbReference type="Proteomes" id="UP000313849">
    <property type="component" value="Unassembled WGS sequence"/>
</dbReference>
<evidence type="ECO:0000256" key="1">
    <source>
        <dbReference type="SAM" id="MobiDB-lite"/>
    </source>
</evidence>
<evidence type="ECO:0000259" key="2">
    <source>
        <dbReference type="PROSITE" id="PS51154"/>
    </source>
</evidence>
<dbReference type="InterPro" id="IPR002589">
    <property type="entry name" value="Macro_dom"/>
</dbReference>
<keyword evidence="4" id="KW-1185">Reference proteome</keyword>
<sequence>MAELVLVQADLTRRRVDAVVNAANRRMRGGGGVDAARLAVATLTTTPVLAVGRIEIVVLGDRECDAVRAALDALPVGSSQAPAAPRREGATTRDEGTTP</sequence>
<reference evidence="3 4" key="1">
    <citation type="submission" date="2019-06" db="EMBL/GenBank/DDBJ databases">
        <title>Draft genome sequence of Miniimonas arenae KCTC 19750T isolated from sea sand.</title>
        <authorList>
            <person name="Park S.-J."/>
        </authorList>
    </citation>
    <scope>NUCLEOTIDE SEQUENCE [LARGE SCALE GENOMIC DNA]</scope>
    <source>
        <strain evidence="3 4">KCTC 19750</strain>
    </source>
</reference>
<dbReference type="AlphaFoldDB" id="A0A5C5B8R9"/>
<dbReference type="RefSeq" id="WP_139987419.1">
    <property type="nucleotide sequence ID" value="NZ_VENP01000054.1"/>
</dbReference>
<proteinExistence type="predicted"/>
<feature type="compositionally biased region" description="Basic and acidic residues" evidence="1">
    <location>
        <begin position="85"/>
        <end position="99"/>
    </location>
</feature>
<evidence type="ECO:0000313" key="3">
    <source>
        <dbReference type="EMBL" id="TNU73278.1"/>
    </source>
</evidence>
<organism evidence="3 4">
    <name type="scientific">Miniimonas arenae</name>
    <dbReference type="NCBI Taxonomy" id="676201"/>
    <lineage>
        <taxon>Bacteria</taxon>
        <taxon>Bacillati</taxon>
        <taxon>Actinomycetota</taxon>
        <taxon>Actinomycetes</taxon>
        <taxon>Micrococcales</taxon>
        <taxon>Beutenbergiaceae</taxon>
        <taxon>Miniimonas</taxon>
    </lineage>
</organism>
<feature type="region of interest" description="Disordered" evidence="1">
    <location>
        <begin position="75"/>
        <end position="99"/>
    </location>
</feature>
<protein>
    <recommendedName>
        <fullName evidence="2">Macro domain-containing protein</fullName>
    </recommendedName>
</protein>
<dbReference type="EMBL" id="VENP01000054">
    <property type="protein sequence ID" value="TNU73278.1"/>
    <property type="molecule type" value="Genomic_DNA"/>
</dbReference>
<name>A0A5C5B8R9_9MICO</name>
<feature type="domain" description="Macro" evidence="2">
    <location>
        <begin position="1"/>
        <end position="99"/>
    </location>
</feature>
<dbReference type="SUPFAM" id="SSF52949">
    <property type="entry name" value="Macro domain-like"/>
    <property type="match status" value="1"/>
</dbReference>
<dbReference type="InterPro" id="IPR043472">
    <property type="entry name" value="Macro_dom-like"/>
</dbReference>
<dbReference type="PROSITE" id="PS51154">
    <property type="entry name" value="MACRO"/>
    <property type="match status" value="1"/>
</dbReference>
<accession>A0A5C5B8R9</accession>
<gene>
    <name evidence="3" type="ORF">FH969_12225</name>
</gene>
<comment type="caution">
    <text evidence="3">The sequence shown here is derived from an EMBL/GenBank/DDBJ whole genome shotgun (WGS) entry which is preliminary data.</text>
</comment>